<dbReference type="GO" id="GO:0005829">
    <property type="term" value="C:cytosol"/>
    <property type="evidence" value="ECO:0007669"/>
    <property type="project" value="TreeGrafter"/>
</dbReference>
<dbReference type="InterPro" id="IPR020630">
    <property type="entry name" value="THF_DH/CycHdrlase_cat_dom"/>
</dbReference>
<dbReference type="KEGG" id="mgly:NCTC10194_00134"/>
<proteinExistence type="inferred from homology"/>
<dbReference type="Proteomes" id="UP000290815">
    <property type="component" value="Chromosome"/>
</dbReference>
<evidence type="ECO:0000259" key="14">
    <source>
        <dbReference type="Pfam" id="PF02882"/>
    </source>
</evidence>
<keyword evidence="10 12" id="KW-0486">Methionine biosynthesis</keyword>
<dbReference type="InterPro" id="IPR046346">
    <property type="entry name" value="Aminoacid_DH-like_N_sf"/>
</dbReference>
<reference evidence="15 16" key="1">
    <citation type="submission" date="2019-01" db="EMBL/GenBank/DDBJ databases">
        <authorList>
            <consortium name="Pathogen Informatics"/>
        </authorList>
    </citation>
    <scope>NUCLEOTIDE SEQUENCE [LARGE SCALE GENOMIC DNA]</scope>
    <source>
        <strain evidence="15 16">NCTC10194</strain>
    </source>
</reference>
<dbReference type="FunFam" id="3.40.50.10860:FF:000005">
    <property type="entry name" value="C-1-tetrahydrofolate synthase, cytoplasmic, putative"/>
    <property type="match status" value="1"/>
</dbReference>
<dbReference type="Gene3D" id="3.40.50.720">
    <property type="entry name" value="NAD(P)-binding Rossmann-like Domain"/>
    <property type="match status" value="1"/>
</dbReference>
<dbReference type="RefSeq" id="WP_027333630.1">
    <property type="nucleotide sequence ID" value="NZ_LR215024.1"/>
</dbReference>
<comment type="caution">
    <text evidence="12">Lacks conserved residue(s) required for the propagation of feature annotation.</text>
</comment>
<dbReference type="CDD" id="cd01080">
    <property type="entry name" value="NAD_bind_m-THF_DH_Cyclohyd"/>
    <property type="match status" value="1"/>
</dbReference>
<keyword evidence="11 12" id="KW-0511">Multifunctional enzyme</keyword>
<evidence type="ECO:0000256" key="11">
    <source>
        <dbReference type="ARBA" id="ARBA00023268"/>
    </source>
</evidence>
<comment type="catalytic activity">
    <reaction evidence="12">
        <text>(6R)-5,10-methylene-5,6,7,8-tetrahydrofolate + NADP(+) = (6R)-5,10-methenyltetrahydrofolate + NADPH</text>
        <dbReference type="Rhea" id="RHEA:22812"/>
        <dbReference type="ChEBI" id="CHEBI:15636"/>
        <dbReference type="ChEBI" id="CHEBI:57455"/>
        <dbReference type="ChEBI" id="CHEBI:57783"/>
        <dbReference type="ChEBI" id="CHEBI:58349"/>
        <dbReference type="EC" id="1.5.1.5"/>
    </reaction>
</comment>
<evidence type="ECO:0000256" key="3">
    <source>
        <dbReference type="ARBA" id="ARBA00022563"/>
    </source>
</evidence>
<sequence>MQILSGKELAREELQKLKQDLIDLQLPRKPRLAIVQVGDNPASNKYVEQKRKKCEEVGIEVLIHKFNENISQDRLLKKMDVINEYADGIIIQLPLPTHIPKQVILDAVPYDKDVDGLSTKNEFKLYNDTGQKHFVPATARAVLELMEHYKIDVQDKKVCVVGRSHLVGKPLAHIIKRMGANVATYDENTGIKGIENADILIVAIGVARYIKGENIKDGAVVIDVGTNLDGELTKELYGDVDYETAKEKASAMTPVPGGVGPMTVVCLLKNLIDIFR</sequence>
<feature type="domain" description="Tetrahydrofolate dehydrogenase/cyclohydrolase NAD(P)-binding" evidence="14">
    <location>
        <begin position="136"/>
        <end position="274"/>
    </location>
</feature>
<name>A0A449AUI3_9BACT</name>
<comment type="subunit">
    <text evidence="2 12">Homodimer.</text>
</comment>
<keyword evidence="9 12" id="KW-0368">Histidine biosynthesis</keyword>
<dbReference type="PROSITE" id="PS00767">
    <property type="entry name" value="THF_DHG_CYH_2"/>
    <property type="match status" value="1"/>
</dbReference>
<evidence type="ECO:0000313" key="15">
    <source>
        <dbReference type="EMBL" id="VEU70143.1"/>
    </source>
</evidence>
<protein>
    <recommendedName>
        <fullName evidence="12">Bifunctional protein FolD</fullName>
    </recommendedName>
    <domain>
        <recommendedName>
            <fullName evidence="12">Methylenetetrahydrofolate dehydrogenase</fullName>
            <ecNumber evidence="12">1.5.1.5</ecNumber>
        </recommendedName>
    </domain>
    <domain>
        <recommendedName>
            <fullName evidence="12">Methenyltetrahydrofolate cyclohydrolase</fullName>
            <ecNumber evidence="12">3.5.4.9</ecNumber>
        </recommendedName>
    </domain>
</protein>
<comment type="pathway">
    <text evidence="1 12">One-carbon metabolism; tetrahydrofolate interconversion.</text>
</comment>
<evidence type="ECO:0000256" key="1">
    <source>
        <dbReference type="ARBA" id="ARBA00004777"/>
    </source>
</evidence>
<dbReference type="GO" id="GO:0006164">
    <property type="term" value="P:purine nucleotide biosynthetic process"/>
    <property type="evidence" value="ECO:0007669"/>
    <property type="project" value="UniProtKB-KW"/>
</dbReference>
<evidence type="ECO:0000256" key="12">
    <source>
        <dbReference type="HAMAP-Rule" id="MF_01576"/>
    </source>
</evidence>
<dbReference type="EC" id="1.5.1.5" evidence="12"/>
<evidence type="ECO:0000256" key="9">
    <source>
        <dbReference type="ARBA" id="ARBA00023102"/>
    </source>
</evidence>
<dbReference type="Gene3D" id="3.40.50.10860">
    <property type="entry name" value="Leucine Dehydrogenase, chain A, domain 1"/>
    <property type="match status" value="1"/>
</dbReference>
<dbReference type="HAMAP" id="MF_01576">
    <property type="entry name" value="THF_DHG_CYH"/>
    <property type="match status" value="1"/>
</dbReference>
<dbReference type="GO" id="GO:0004477">
    <property type="term" value="F:methenyltetrahydrofolate cyclohydrolase activity"/>
    <property type="evidence" value="ECO:0007669"/>
    <property type="project" value="UniProtKB-UniRule"/>
</dbReference>
<organism evidence="15 16">
    <name type="scientific">Mycoplasmopsis glycophila</name>
    <dbReference type="NCBI Taxonomy" id="171285"/>
    <lineage>
        <taxon>Bacteria</taxon>
        <taxon>Bacillati</taxon>
        <taxon>Mycoplasmatota</taxon>
        <taxon>Mycoplasmoidales</taxon>
        <taxon>Metamycoplasmataceae</taxon>
        <taxon>Mycoplasmopsis</taxon>
    </lineage>
</organism>
<dbReference type="EC" id="3.5.4.9" evidence="12"/>
<dbReference type="GO" id="GO:0000105">
    <property type="term" value="P:L-histidine biosynthetic process"/>
    <property type="evidence" value="ECO:0007669"/>
    <property type="project" value="UniProtKB-KW"/>
</dbReference>
<dbReference type="Pfam" id="PF02882">
    <property type="entry name" value="THF_DHG_CYH_C"/>
    <property type="match status" value="1"/>
</dbReference>
<comment type="function">
    <text evidence="12">Catalyzes the oxidation of 5,10-methylenetetrahydrofolate to 5,10-methenyltetrahydrofolate and then the hydrolysis of 5,10-methenyltetrahydrofolate to 10-formyltetrahydrofolate.</text>
</comment>
<dbReference type="InterPro" id="IPR000672">
    <property type="entry name" value="THF_DH/CycHdrlase"/>
</dbReference>
<keyword evidence="7 12" id="KW-0521">NADP</keyword>
<dbReference type="InterPro" id="IPR036291">
    <property type="entry name" value="NAD(P)-bd_dom_sf"/>
</dbReference>
<evidence type="ECO:0000259" key="13">
    <source>
        <dbReference type="Pfam" id="PF00763"/>
    </source>
</evidence>
<dbReference type="EMBL" id="LR215024">
    <property type="protein sequence ID" value="VEU70143.1"/>
    <property type="molecule type" value="Genomic_DNA"/>
</dbReference>
<keyword evidence="8 12" id="KW-0560">Oxidoreductase</keyword>
<dbReference type="PANTHER" id="PTHR48099">
    <property type="entry name" value="C-1-TETRAHYDROFOLATE SYNTHASE, CYTOPLASMIC-RELATED"/>
    <property type="match status" value="1"/>
</dbReference>
<comment type="similarity">
    <text evidence="12">Belongs to the tetrahydrofolate dehydrogenase/cyclohydrolase family.</text>
</comment>
<dbReference type="GO" id="GO:0004488">
    <property type="term" value="F:methylenetetrahydrofolate dehydrogenase (NADP+) activity"/>
    <property type="evidence" value="ECO:0007669"/>
    <property type="project" value="UniProtKB-UniRule"/>
</dbReference>
<keyword evidence="4 12" id="KW-0028">Amino-acid biosynthesis</keyword>
<gene>
    <name evidence="12 15" type="primary">folD</name>
    <name evidence="15" type="ORF">NCTC10194_00134</name>
</gene>
<dbReference type="PRINTS" id="PR00085">
    <property type="entry name" value="THFDHDRGNASE"/>
</dbReference>
<dbReference type="SUPFAM" id="SSF53223">
    <property type="entry name" value="Aminoacid dehydrogenase-like, N-terminal domain"/>
    <property type="match status" value="1"/>
</dbReference>
<accession>A0A449AUI3</accession>
<keyword evidence="16" id="KW-1185">Reference proteome</keyword>
<evidence type="ECO:0000256" key="8">
    <source>
        <dbReference type="ARBA" id="ARBA00023002"/>
    </source>
</evidence>
<evidence type="ECO:0000313" key="16">
    <source>
        <dbReference type="Proteomes" id="UP000290815"/>
    </source>
</evidence>
<dbReference type="GO" id="GO:0035999">
    <property type="term" value="P:tetrahydrofolate interconversion"/>
    <property type="evidence" value="ECO:0007669"/>
    <property type="project" value="UniProtKB-UniRule"/>
</dbReference>
<feature type="binding site" evidence="12">
    <location>
        <position position="226"/>
    </location>
    <ligand>
        <name>NADP(+)</name>
        <dbReference type="ChEBI" id="CHEBI:58349"/>
    </ligand>
</feature>
<evidence type="ECO:0000256" key="2">
    <source>
        <dbReference type="ARBA" id="ARBA00011738"/>
    </source>
</evidence>
<dbReference type="UniPathway" id="UPA00193"/>
<evidence type="ECO:0000256" key="6">
    <source>
        <dbReference type="ARBA" id="ARBA00022801"/>
    </source>
</evidence>
<keyword evidence="6 12" id="KW-0378">Hydrolase</keyword>
<dbReference type="PANTHER" id="PTHR48099:SF5">
    <property type="entry name" value="C-1-TETRAHYDROFOLATE SYNTHASE, CYTOPLASMIC"/>
    <property type="match status" value="1"/>
</dbReference>
<evidence type="ECO:0000256" key="10">
    <source>
        <dbReference type="ARBA" id="ARBA00023167"/>
    </source>
</evidence>
<comment type="catalytic activity">
    <reaction evidence="12">
        <text>(6R)-5,10-methenyltetrahydrofolate + H2O = (6R)-10-formyltetrahydrofolate + H(+)</text>
        <dbReference type="Rhea" id="RHEA:23700"/>
        <dbReference type="ChEBI" id="CHEBI:15377"/>
        <dbReference type="ChEBI" id="CHEBI:15378"/>
        <dbReference type="ChEBI" id="CHEBI:57455"/>
        <dbReference type="ChEBI" id="CHEBI:195366"/>
        <dbReference type="EC" id="3.5.4.9"/>
    </reaction>
</comment>
<dbReference type="Pfam" id="PF00763">
    <property type="entry name" value="THF_DHG_CYH"/>
    <property type="match status" value="1"/>
</dbReference>
<feature type="domain" description="Tetrahydrofolate dehydrogenase/cyclohydrolase catalytic" evidence="13">
    <location>
        <begin position="4"/>
        <end position="115"/>
    </location>
</feature>
<dbReference type="InterPro" id="IPR020631">
    <property type="entry name" value="THF_DH/CycHdrlase_NAD-bd_dom"/>
</dbReference>
<dbReference type="InterPro" id="IPR020867">
    <property type="entry name" value="THF_DH/CycHdrlase_CS"/>
</dbReference>
<dbReference type="SUPFAM" id="SSF51735">
    <property type="entry name" value="NAD(P)-binding Rossmann-fold domains"/>
    <property type="match status" value="1"/>
</dbReference>
<keyword evidence="5 12" id="KW-0658">Purine biosynthesis</keyword>
<dbReference type="GO" id="GO:0009086">
    <property type="term" value="P:methionine biosynthetic process"/>
    <property type="evidence" value="ECO:0007669"/>
    <property type="project" value="UniProtKB-KW"/>
</dbReference>
<evidence type="ECO:0000256" key="5">
    <source>
        <dbReference type="ARBA" id="ARBA00022755"/>
    </source>
</evidence>
<dbReference type="AlphaFoldDB" id="A0A449AUI3"/>
<evidence type="ECO:0000256" key="4">
    <source>
        <dbReference type="ARBA" id="ARBA00022605"/>
    </source>
</evidence>
<keyword evidence="3 12" id="KW-0554">One-carbon metabolism</keyword>
<evidence type="ECO:0000256" key="7">
    <source>
        <dbReference type="ARBA" id="ARBA00022857"/>
    </source>
</evidence>
<feature type="binding site" evidence="12">
    <location>
        <begin position="162"/>
        <end position="164"/>
    </location>
    <ligand>
        <name>NADP(+)</name>
        <dbReference type="ChEBI" id="CHEBI:58349"/>
    </ligand>
</feature>